<accession>A0ABU1FFF8</accession>
<evidence type="ECO:0000259" key="1">
    <source>
        <dbReference type="PROSITE" id="PS50883"/>
    </source>
</evidence>
<reference evidence="3" key="1">
    <citation type="submission" date="2023-07" db="EMBL/GenBank/DDBJ databases">
        <title>Description of three actinobacteria isolated from air of manufacturing shop in a pharmaceutical factory.</title>
        <authorList>
            <person name="Zhang D.-F."/>
        </authorList>
    </citation>
    <scope>NUCLEOTIDE SEQUENCE [LARGE SCALE GENOMIC DNA]</scope>
    <source>
        <strain evidence="3">CCTCC AB 2011122</strain>
    </source>
</reference>
<sequence>MHGNQRVVRDLRRAAVRGEIVAEFQSQVDARDGRTVAVEALSRWRHPQRGVLGPQHFIPIAEETRSMDAIGDAMLRCACRFAADLAAAGRRIEVAVNVAAVQLERADFAERVLDRLRTDGVRPEVLMLELTESRPSPAAAEGNLRRVRAHGVGVSLDDVRSVEEAEFRAGALPITELKVDRSLIQHVTEERTEVARLVRFARDRGLRTVAEGVETELQWEAVRELGFDRAQGFLFGRPSTPERMTARLRAEAGGPAQSEL</sequence>
<dbReference type="PANTHER" id="PTHR33121:SF70">
    <property type="entry name" value="SIGNALING PROTEIN YKOW"/>
    <property type="match status" value="1"/>
</dbReference>
<name>A0ABU1FFF8_9MICO</name>
<dbReference type="PANTHER" id="PTHR33121">
    <property type="entry name" value="CYCLIC DI-GMP PHOSPHODIESTERASE PDEF"/>
    <property type="match status" value="1"/>
</dbReference>
<dbReference type="InterPro" id="IPR035919">
    <property type="entry name" value="EAL_sf"/>
</dbReference>
<keyword evidence="3" id="KW-1185">Reference proteome</keyword>
<dbReference type="EMBL" id="JAVKGS010000001">
    <property type="protein sequence ID" value="MDR5690496.1"/>
    <property type="molecule type" value="Genomic_DNA"/>
</dbReference>
<feature type="domain" description="EAL" evidence="1">
    <location>
        <begin position="4"/>
        <end position="252"/>
    </location>
</feature>
<dbReference type="InterPro" id="IPR001633">
    <property type="entry name" value="EAL_dom"/>
</dbReference>
<dbReference type="SUPFAM" id="SSF141868">
    <property type="entry name" value="EAL domain-like"/>
    <property type="match status" value="1"/>
</dbReference>
<protein>
    <submittedName>
        <fullName evidence="2">EAL domain-containing protein</fullName>
    </submittedName>
</protein>
<organism evidence="2 3">
    <name type="scientific">Agromyces indicus</name>
    <dbReference type="NCBI Taxonomy" id="758919"/>
    <lineage>
        <taxon>Bacteria</taxon>
        <taxon>Bacillati</taxon>
        <taxon>Actinomycetota</taxon>
        <taxon>Actinomycetes</taxon>
        <taxon>Micrococcales</taxon>
        <taxon>Microbacteriaceae</taxon>
        <taxon>Agromyces</taxon>
    </lineage>
</organism>
<dbReference type="Pfam" id="PF00563">
    <property type="entry name" value="EAL"/>
    <property type="match status" value="1"/>
</dbReference>
<evidence type="ECO:0000313" key="3">
    <source>
        <dbReference type="Proteomes" id="UP001260072"/>
    </source>
</evidence>
<comment type="caution">
    <text evidence="2">The sequence shown here is derived from an EMBL/GenBank/DDBJ whole genome shotgun (WGS) entry which is preliminary data.</text>
</comment>
<dbReference type="InterPro" id="IPR050706">
    <property type="entry name" value="Cyclic-di-GMP_PDE-like"/>
</dbReference>
<dbReference type="PROSITE" id="PS50883">
    <property type="entry name" value="EAL"/>
    <property type="match status" value="1"/>
</dbReference>
<dbReference type="Proteomes" id="UP001260072">
    <property type="component" value="Unassembled WGS sequence"/>
</dbReference>
<dbReference type="SMART" id="SM00052">
    <property type="entry name" value="EAL"/>
    <property type="match status" value="1"/>
</dbReference>
<gene>
    <name evidence="2" type="ORF">RH861_00290</name>
</gene>
<dbReference type="Gene3D" id="3.20.20.450">
    <property type="entry name" value="EAL domain"/>
    <property type="match status" value="1"/>
</dbReference>
<dbReference type="RefSeq" id="WP_310519235.1">
    <property type="nucleotide sequence ID" value="NZ_BAABBS010000001.1"/>
</dbReference>
<evidence type="ECO:0000313" key="2">
    <source>
        <dbReference type="EMBL" id="MDR5690496.1"/>
    </source>
</evidence>
<dbReference type="CDD" id="cd01948">
    <property type="entry name" value="EAL"/>
    <property type="match status" value="1"/>
</dbReference>
<proteinExistence type="predicted"/>